<dbReference type="EMBL" id="CABVHX010000055">
    <property type="protein sequence ID" value="VVO39009.1"/>
    <property type="molecule type" value="Genomic_DNA"/>
</dbReference>
<organism evidence="1 3">
    <name type="scientific">Pseudomonas fluorescens</name>
    <dbReference type="NCBI Taxonomy" id="294"/>
    <lineage>
        <taxon>Bacteria</taxon>
        <taxon>Pseudomonadati</taxon>
        <taxon>Pseudomonadota</taxon>
        <taxon>Gammaproteobacteria</taxon>
        <taxon>Pseudomonadales</taxon>
        <taxon>Pseudomonadaceae</taxon>
        <taxon>Pseudomonas</taxon>
    </lineage>
</organism>
<dbReference type="AlphaFoldDB" id="A0A5E7DCP8"/>
<evidence type="ECO:0000313" key="1">
    <source>
        <dbReference type="EMBL" id="VVO09645.1"/>
    </source>
</evidence>
<evidence type="ECO:0000313" key="3">
    <source>
        <dbReference type="Proteomes" id="UP000325375"/>
    </source>
</evidence>
<name>A0A5E7DCP8_PSEFL</name>
<dbReference type="EMBL" id="CABVHX010000013">
    <property type="protein sequence ID" value="VVO09645.1"/>
    <property type="molecule type" value="Genomic_DNA"/>
</dbReference>
<proteinExistence type="predicted"/>
<dbReference type="Proteomes" id="UP000325375">
    <property type="component" value="Unassembled WGS sequence"/>
</dbReference>
<gene>
    <name evidence="1" type="ORF">PS718_03330</name>
    <name evidence="2" type="ORF">PS718_05626</name>
</gene>
<protein>
    <submittedName>
        <fullName evidence="1">Uncharacterized protein</fullName>
    </submittedName>
</protein>
<reference evidence="1 3" key="1">
    <citation type="submission" date="2019-09" db="EMBL/GenBank/DDBJ databases">
        <authorList>
            <person name="Chandra G."/>
            <person name="Truman W A."/>
        </authorList>
    </citation>
    <scope>NUCLEOTIDE SEQUENCE [LARGE SCALE GENOMIC DNA]</scope>
    <source>
        <strain evidence="1">PS718</strain>
    </source>
</reference>
<evidence type="ECO:0000313" key="2">
    <source>
        <dbReference type="EMBL" id="VVO39009.1"/>
    </source>
</evidence>
<accession>A0A5E7DCP8</accession>
<sequence length="194" mass="20794">MATVAGVKRALAHQAVHANLGPQPAKGVFTLDVHGRALDPGDFTGGQFHDGRVETAFVSPAQVHAQQDVGPVLRFGAAGTGLDVQVGVVRVHLVAEHAAEFELGQVGLETGQFSDDIAHCAFVVFFDSHVEQVAAIGQTAVQFVEGIDDLRQRRALAAQFLGVFRFVPDTRIFKLAIDFSQTLMLLIVVKDTPE</sequence>